<keyword evidence="2" id="KW-1185">Reference proteome</keyword>
<dbReference type="PROSITE" id="PS51257">
    <property type="entry name" value="PROKAR_LIPOPROTEIN"/>
    <property type="match status" value="1"/>
</dbReference>
<evidence type="ECO:0000313" key="2">
    <source>
        <dbReference type="Proteomes" id="UP001460202"/>
    </source>
</evidence>
<evidence type="ECO:0008006" key="3">
    <source>
        <dbReference type="Google" id="ProtNLM"/>
    </source>
</evidence>
<comment type="caution">
    <text evidence="1">The sequence shown here is derived from an EMBL/GenBank/DDBJ whole genome shotgun (WGS) entry which is preliminary data.</text>
</comment>
<gene>
    <name evidence="1" type="ORF">WMO46_02145</name>
</gene>
<protein>
    <recommendedName>
        <fullName evidence="3">Lipoprotein</fullName>
    </recommendedName>
</protein>
<proteinExistence type="predicted"/>
<accession>A0ABV1GTM2</accession>
<dbReference type="EMBL" id="JBBMFL010000002">
    <property type="protein sequence ID" value="MEQ2543750.1"/>
    <property type="molecule type" value="Genomic_DNA"/>
</dbReference>
<evidence type="ECO:0000313" key="1">
    <source>
        <dbReference type="EMBL" id="MEQ2543750.1"/>
    </source>
</evidence>
<sequence>MKKAIYAAVAALLVAGCGKDKDLSPSGLDRNWFAVEDSSDPVDHLRYEIYSQTGIALFRNDTIGSIDRGLDALGNPYVYYEVLDVNYAITSRTEVATYELSEDDDAVIAGLELMRDRVIPILPEKLYPRCFLLVGRLDIDQKKNRKGEASAYRGMMTTAVGRLNSIKTMSEAEKKRLAAEIAAEVISVYLVNERATELEDFYAKADASTQGGDKISLYDYVYDIKETNSSATSPVFKDWKEYGFLVYDTSDTSFNDTAGSRSYKTVGQRRDVETFLVEVLLGDDDGFGTTYADYPLILEKYALLKALWTEIGEELQ</sequence>
<dbReference type="RefSeq" id="WP_349093687.1">
    <property type="nucleotide sequence ID" value="NZ_JBBMFL010000002.1"/>
</dbReference>
<dbReference type="Proteomes" id="UP001460202">
    <property type="component" value="Unassembled WGS sequence"/>
</dbReference>
<organism evidence="1 2">
    <name type="scientific">Alistipes intestinihominis</name>
    <dbReference type="NCBI Taxonomy" id="3133172"/>
    <lineage>
        <taxon>Bacteria</taxon>
        <taxon>Pseudomonadati</taxon>
        <taxon>Bacteroidota</taxon>
        <taxon>Bacteroidia</taxon>
        <taxon>Bacteroidales</taxon>
        <taxon>Rikenellaceae</taxon>
        <taxon>Alistipes</taxon>
    </lineage>
</organism>
<name>A0ABV1GTM2_9BACT</name>
<reference evidence="1 2" key="1">
    <citation type="submission" date="2024-03" db="EMBL/GenBank/DDBJ databases">
        <title>Human intestinal bacterial collection.</title>
        <authorList>
            <person name="Pauvert C."/>
            <person name="Hitch T.C.A."/>
            <person name="Clavel T."/>
        </authorList>
    </citation>
    <scope>NUCLEOTIDE SEQUENCE [LARGE SCALE GENOMIC DNA]</scope>
    <source>
        <strain evidence="1 2">CLA-KB-H122</strain>
    </source>
</reference>